<keyword evidence="2" id="KW-1185">Reference proteome</keyword>
<dbReference type="Proteomes" id="UP001257277">
    <property type="component" value="Unassembled WGS sequence"/>
</dbReference>
<gene>
    <name evidence="1" type="ORF">RQM59_05010</name>
</gene>
<evidence type="ECO:0000313" key="2">
    <source>
        <dbReference type="Proteomes" id="UP001257277"/>
    </source>
</evidence>
<proteinExistence type="predicted"/>
<sequence length="159" mass="18659">MNTILLDIVMHWEIIKENKREYADTSYYLKAERNCSEGKLVLEVCWAQIMYVISVEIFSKNTSHTRFFKKTNRQLLYGVFVFYNDRIEKYGHQIMRITNDSPISKLERMNSMQKDGVLNHVISEKCDMSFTTDLPEEKTASLNNCKNQLTIAQNSKVSK</sequence>
<organism evidence="1 2">
    <name type="scientific">Asprobacillus argus</name>
    <dbReference type="NCBI Taxonomy" id="3076534"/>
    <lineage>
        <taxon>Bacteria</taxon>
        <taxon>Pseudomonadati</taxon>
        <taxon>Bacteroidota</taxon>
        <taxon>Flavobacteriia</taxon>
        <taxon>Flavobacteriales</taxon>
        <taxon>Flavobacteriaceae</taxon>
        <taxon>Asprobacillus</taxon>
    </lineage>
</organism>
<accession>A0ABU3LDE5</accession>
<dbReference type="EMBL" id="JAVTTO010000002">
    <property type="protein sequence ID" value="MDT7831727.1"/>
    <property type="molecule type" value="Genomic_DNA"/>
</dbReference>
<evidence type="ECO:0000313" key="1">
    <source>
        <dbReference type="EMBL" id="MDT7831727.1"/>
    </source>
</evidence>
<name>A0ABU3LDE5_9FLAO</name>
<comment type="caution">
    <text evidence="1">The sequence shown here is derived from an EMBL/GenBank/DDBJ whole genome shotgun (WGS) entry which is preliminary data.</text>
</comment>
<dbReference type="RefSeq" id="WP_349240983.1">
    <property type="nucleotide sequence ID" value="NZ_JAVTTO010000002.1"/>
</dbReference>
<reference evidence="1 2" key="1">
    <citation type="submission" date="2023-09" db="EMBL/GenBank/DDBJ databases">
        <title>Novel taxa isolated from Blanes Bay.</title>
        <authorList>
            <person name="Rey-Velasco X."/>
            <person name="Lucena T."/>
        </authorList>
    </citation>
    <scope>NUCLEOTIDE SEQUENCE [LARGE SCALE GENOMIC DNA]</scope>
    <source>
        <strain evidence="1 2">S356</strain>
    </source>
</reference>
<protein>
    <submittedName>
        <fullName evidence="1">Uncharacterized protein</fullName>
    </submittedName>
</protein>